<dbReference type="InterPro" id="IPR013974">
    <property type="entry name" value="SAF"/>
</dbReference>
<dbReference type="Pfam" id="PF16976">
    <property type="entry name" value="RcpC"/>
    <property type="match status" value="1"/>
</dbReference>
<dbReference type="Proteomes" id="UP000196531">
    <property type="component" value="Unassembled WGS sequence"/>
</dbReference>
<evidence type="ECO:0000313" key="3">
    <source>
        <dbReference type="EMBL" id="OUR93108.1"/>
    </source>
</evidence>
<proteinExistence type="predicted"/>
<feature type="domain" description="SAF" evidence="2">
    <location>
        <begin position="39"/>
        <end position="101"/>
    </location>
</feature>
<dbReference type="CDD" id="cd11614">
    <property type="entry name" value="SAF_CpaB_FlgA_like"/>
    <property type="match status" value="1"/>
</dbReference>
<keyword evidence="1" id="KW-0812">Transmembrane</keyword>
<dbReference type="SMART" id="SM00858">
    <property type="entry name" value="SAF"/>
    <property type="match status" value="1"/>
</dbReference>
<feature type="transmembrane region" description="Helical" evidence="1">
    <location>
        <begin position="6"/>
        <end position="24"/>
    </location>
</feature>
<dbReference type="AlphaFoldDB" id="A0A1Y5F1T0"/>
<protein>
    <submittedName>
        <fullName evidence="3">Flp pilus assembly protein CpaB</fullName>
    </submittedName>
</protein>
<organism evidence="3 4">
    <name type="scientific">Halobacteriovorax marinus</name>
    <dbReference type="NCBI Taxonomy" id="97084"/>
    <lineage>
        <taxon>Bacteria</taxon>
        <taxon>Pseudomonadati</taxon>
        <taxon>Bdellovibrionota</taxon>
        <taxon>Bacteriovoracia</taxon>
        <taxon>Bacteriovoracales</taxon>
        <taxon>Halobacteriovoraceae</taxon>
        <taxon>Halobacteriovorax</taxon>
    </lineage>
</organism>
<comment type="caution">
    <text evidence="3">The sequence shown here is derived from an EMBL/GenBank/DDBJ whole genome shotgun (WGS) entry which is preliminary data.</text>
</comment>
<evidence type="ECO:0000256" key="1">
    <source>
        <dbReference type="SAM" id="Phobius"/>
    </source>
</evidence>
<accession>A0A1Y5F1T0</accession>
<keyword evidence="1" id="KW-1133">Transmembrane helix</keyword>
<gene>
    <name evidence="3" type="ORF">A9Q84_21640</name>
</gene>
<name>A0A1Y5F1T0_9BACT</name>
<reference evidence="4" key="1">
    <citation type="journal article" date="2017" name="Proc. Natl. Acad. Sci. U.S.A.">
        <title>Simulation of Deepwater Horizon oil plume reveals substrate specialization within a complex community of hydrocarbon-degraders.</title>
        <authorList>
            <person name="Hu P."/>
            <person name="Dubinsky E.A."/>
            <person name="Probst A.J."/>
            <person name="Wang J."/>
            <person name="Sieber C.M.K."/>
            <person name="Tom L.M."/>
            <person name="Gardinali P."/>
            <person name="Banfield J.F."/>
            <person name="Atlas R.M."/>
            <person name="Andersen G.L."/>
        </authorList>
    </citation>
    <scope>NUCLEOTIDE SEQUENCE [LARGE SCALE GENOMIC DNA]</scope>
</reference>
<dbReference type="EMBL" id="MAAO01000016">
    <property type="protein sequence ID" value="OUR93108.1"/>
    <property type="molecule type" value="Genomic_DNA"/>
</dbReference>
<evidence type="ECO:0000259" key="2">
    <source>
        <dbReference type="SMART" id="SM00858"/>
    </source>
</evidence>
<keyword evidence="1" id="KW-0472">Membrane</keyword>
<dbReference type="InterPro" id="IPR031571">
    <property type="entry name" value="RcpC_dom"/>
</dbReference>
<dbReference type="InterPro" id="IPR017592">
    <property type="entry name" value="Pilus_assmbl_Flp-typ_CpaB"/>
</dbReference>
<sequence>MNTRALTLAMIIASFAMFMVYTYIEDEKTKIIKKYGKEKSVVIAKVDIKELELIDDSKVTVTSMPSNFVHEKAFKTIKEIQNTVATVPILKGEQITKPRVSWPDERSGLSRQVSIGKRAISIDITERASVGKLIKPGDRVDILAGIDYAGGRKDLQKMKTILQDVLILSTGKSITGNLPIIGVKTPRIIKKMKLNTYSDYGTVTLELDPYEVQKLVFILSYNAGSRPYLSLRNNTDKKPVRIKSTKLFDILGEDASEAKLFFSEKYKRQGN</sequence>
<dbReference type="NCBIfam" id="TIGR03177">
    <property type="entry name" value="pilus_cpaB"/>
    <property type="match status" value="1"/>
</dbReference>
<dbReference type="Pfam" id="PF08666">
    <property type="entry name" value="SAF"/>
    <property type="match status" value="1"/>
</dbReference>
<evidence type="ECO:0000313" key="4">
    <source>
        <dbReference type="Proteomes" id="UP000196531"/>
    </source>
</evidence>